<dbReference type="Pfam" id="PF12796">
    <property type="entry name" value="Ank_2"/>
    <property type="match status" value="4"/>
</dbReference>
<dbReference type="SMART" id="SM00248">
    <property type="entry name" value="ANK"/>
    <property type="match status" value="16"/>
</dbReference>
<evidence type="ECO:0000256" key="2">
    <source>
        <dbReference type="ARBA" id="ARBA00023043"/>
    </source>
</evidence>
<dbReference type="InterPro" id="IPR051165">
    <property type="entry name" value="Multifunctional_ANK_Repeat"/>
</dbReference>
<sequence>MKNFNDKFEYECYPGVKCGGFTELMFMVNNINNMSSQQLLSMIPFHLLSTCRINKYISYIDTKNELGWTALMIACRNSNITSSNDIVELLLTLGADITLTNNNNETALLLAFKYAGTGSNIDTVKLLLNRWNEIDLCRNYELYFSIAWKNKFHSMELLKILVENYAKSKYEYEIFAQMVKNSRTERNTQILKLLFEHITDFNYTVLIDCNSTPLMSACRYSSTTSDIETVKLLLEKGADPNYFKKNKYLPIILASSYSQTTSNMETIKLLLEHGANVNAHDINGNTALIMAIKNSNTSSNFETVKYLLDNGADPNIVNKSLVSPLHIAIEIFKNNTNIIELLLEYKADVSALNHRCETPLFLFINKYPMICHDKYKNIIELFIDHGSNIGTQTAYGETILFNLLNLYINKKGQDESLNEIIDFFLIRGIGCNCSENPPLLQLAKHSHEIDMTEIVVKLIKYGADVNLIDRHNQSALSVALKAGGGKNLYFIELLLNFGANIGIEYLNTSLMSIIESKNLTIIKLLLDHGIDVNIVDEKNNNCLLRLIHNKIENENDVEIIKLLIEYGVKINFDNGHFSILSEAIDITSDIGSEVVKLLLDNGANPNYIYDNKTVLLEIFEYHNKTTIKNDLINIKKLLNHGADPNMLDEFGNNAILLAIKNEFPLEFINLLIDHNANINIIGKENMTALMYAIRPINIKIDYCYQLVNLLLDHNINTHLRNINGRTALIMMAKNLSRANSFNYTKYHEKLFGYNGIFTRLCERANFDLVDIYGKTVLAYIDDEIMIDFIKLFRKKCIQDHLIKNLHTEIIDSNLVFMMSPNSIRTRIATIKWYLDQGDTYQELIERDSKLFEYFGINDMDDLHSKINLANKYID</sequence>
<accession>H2ECM5</accession>
<evidence type="ECO:0000256" key="1">
    <source>
        <dbReference type="ARBA" id="ARBA00022737"/>
    </source>
</evidence>
<organism evidence="3">
    <name type="scientific">Megavirus courdo7</name>
    <dbReference type="NCBI Taxonomy" id="1128135"/>
    <lineage>
        <taxon>Viruses</taxon>
        <taxon>Varidnaviria</taxon>
        <taxon>Bamfordvirae</taxon>
        <taxon>Nucleocytoviricota</taxon>
        <taxon>Megaviricetes</taxon>
        <taxon>Imitervirales</taxon>
        <taxon>Mimiviridae</taxon>
        <taxon>Megamimivirinae</taxon>
        <taxon>Megavirus</taxon>
    </lineage>
</organism>
<protein>
    <submittedName>
        <fullName evidence="3">Putative ankyrin repeat protein</fullName>
    </submittedName>
</protein>
<dbReference type="PANTHER" id="PTHR24123:SF33">
    <property type="entry name" value="PROTEIN HOS4"/>
    <property type="match status" value="1"/>
</dbReference>
<evidence type="ECO:0000313" key="3">
    <source>
        <dbReference type="EMBL" id="AEX62148.1"/>
    </source>
</evidence>
<proteinExistence type="predicted"/>
<keyword evidence="1" id="KW-0677">Repeat</keyword>
<dbReference type="Gene3D" id="1.25.40.20">
    <property type="entry name" value="Ankyrin repeat-containing domain"/>
    <property type="match status" value="5"/>
</dbReference>
<keyword evidence="2" id="KW-0040">ANK repeat</keyword>
<gene>
    <name evidence="3" type="ORF">c7_R1286</name>
</gene>
<dbReference type="SUPFAM" id="SSF48403">
    <property type="entry name" value="Ankyrin repeat"/>
    <property type="match status" value="3"/>
</dbReference>
<dbReference type="PROSITE" id="PS50088">
    <property type="entry name" value="ANK_REPEAT"/>
    <property type="match status" value="6"/>
</dbReference>
<dbReference type="InterPro" id="IPR036770">
    <property type="entry name" value="Ankyrin_rpt-contain_sf"/>
</dbReference>
<dbReference type="EMBL" id="JN885993">
    <property type="protein sequence ID" value="AEX62148.1"/>
    <property type="molecule type" value="Genomic_DNA"/>
</dbReference>
<dbReference type="Pfam" id="PF00023">
    <property type="entry name" value="Ank"/>
    <property type="match status" value="1"/>
</dbReference>
<dbReference type="InterPro" id="IPR002110">
    <property type="entry name" value="Ankyrin_rpt"/>
</dbReference>
<name>H2ECM5_9VIRU</name>
<dbReference type="PANTHER" id="PTHR24123">
    <property type="entry name" value="ANKYRIN REPEAT-CONTAINING"/>
    <property type="match status" value="1"/>
</dbReference>
<dbReference type="PROSITE" id="PS50297">
    <property type="entry name" value="ANK_REP_REGION"/>
    <property type="match status" value="2"/>
</dbReference>
<reference evidence="3" key="1">
    <citation type="submission" date="2011-10" db="EMBL/GenBank/DDBJ databases">
        <title>Provirophages and transpovirons: unique mobilome of giant viruses.</title>
        <authorList>
            <person name="Desnues C."/>
            <person name="LaScola B."/>
            <person name="Yutin N."/>
            <person name="Fournous G."/>
            <person name="Koonin E."/>
            <person name="Raoult D."/>
        </authorList>
    </citation>
    <scope>NUCLEOTIDE SEQUENCE</scope>
    <source>
        <strain evidence="3">Mv13-c7</strain>
    </source>
</reference>